<name>A0A4S8R6M8_9HELO</name>
<gene>
    <name evidence="2" type="ORF">BGAL_0095g00310</name>
</gene>
<dbReference type="OrthoDB" id="4259138at2759"/>
<dbReference type="InterPro" id="IPR024079">
    <property type="entry name" value="MetalloPept_cat_dom_sf"/>
</dbReference>
<organism evidence="2 3">
    <name type="scientific">Botrytis galanthina</name>
    <dbReference type="NCBI Taxonomy" id="278940"/>
    <lineage>
        <taxon>Eukaryota</taxon>
        <taxon>Fungi</taxon>
        <taxon>Dikarya</taxon>
        <taxon>Ascomycota</taxon>
        <taxon>Pezizomycotina</taxon>
        <taxon>Leotiomycetes</taxon>
        <taxon>Helotiales</taxon>
        <taxon>Sclerotiniaceae</taxon>
        <taxon>Botrytis</taxon>
    </lineage>
</organism>
<dbReference type="GO" id="GO:0008237">
    <property type="term" value="F:metallopeptidase activity"/>
    <property type="evidence" value="ECO:0007669"/>
    <property type="project" value="InterPro"/>
</dbReference>
<evidence type="ECO:0000313" key="3">
    <source>
        <dbReference type="Proteomes" id="UP000308671"/>
    </source>
</evidence>
<protein>
    <recommendedName>
        <fullName evidence="4">Lysine-specific metallo-endopeptidase domain-containing protein</fullName>
    </recommendedName>
</protein>
<keyword evidence="1" id="KW-0732">Signal</keyword>
<keyword evidence="3" id="KW-1185">Reference proteome</keyword>
<dbReference type="Gene3D" id="3.40.390.10">
    <property type="entry name" value="Collagenase (Catalytic Domain)"/>
    <property type="match status" value="1"/>
</dbReference>
<dbReference type="Proteomes" id="UP000308671">
    <property type="component" value="Unassembled WGS sequence"/>
</dbReference>
<feature type="signal peptide" evidence="1">
    <location>
        <begin position="1"/>
        <end position="20"/>
    </location>
</feature>
<reference evidence="2 3" key="1">
    <citation type="submission" date="2017-12" db="EMBL/GenBank/DDBJ databases">
        <title>Comparative genomics of Botrytis spp.</title>
        <authorList>
            <person name="Valero-Jimenez C.A."/>
            <person name="Tapia P."/>
            <person name="Veloso J."/>
            <person name="Silva-Moreno E."/>
            <person name="Staats M."/>
            <person name="Valdes J.H."/>
            <person name="Van Kan J.A.L."/>
        </authorList>
    </citation>
    <scope>NUCLEOTIDE SEQUENCE [LARGE SCALE GENOMIC DNA]</scope>
    <source>
        <strain evidence="2 3">MUCL435</strain>
    </source>
</reference>
<comment type="caution">
    <text evidence="2">The sequence shown here is derived from an EMBL/GenBank/DDBJ whole genome shotgun (WGS) entry which is preliminary data.</text>
</comment>
<evidence type="ECO:0000313" key="2">
    <source>
        <dbReference type="EMBL" id="THV51915.1"/>
    </source>
</evidence>
<proteinExistence type="predicted"/>
<dbReference type="EMBL" id="PQXL01000095">
    <property type="protein sequence ID" value="THV51915.1"/>
    <property type="molecule type" value="Genomic_DNA"/>
</dbReference>
<evidence type="ECO:0000256" key="1">
    <source>
        <dbReference type="SAM" id="SignalP"/>
    </source>
</evidence>
<evidence type="ECO:0008006" key="4">
    <source>
        <dbReference type="Google" id="ProtNLM"/>
    </source>
</evidence>
<accession>A0A4S8R6M8</accession>
<sequence length="394" mass="42897">MYSNRPLFLPLFSLFSLCAANLPDYRDATLLNSTKTLFGRVEISNPTVPSAPLTTNIFSIGSASTPGGCYSQTETIDAWLQEFVALHNAVTTAYANSYDDAGSRLLFTAWMSIQWVYEFGEYDRKFSSESIWEKVGERLAAVSQLLNGGGLEDPLTSAAPWIFCGDAFATRAPWDQPAKDENGKEIAKQKDENGDITDYWTLGSLLPSLAAKAGAIAYYIDALKSYMVEDKPALCDPNTSTYAVTSRRSTTSQVGDFKIGTHDRFTYFCPRTFDPTGQARPSVLHSVSSLSTSTTLIGQDLDRLLPLSATLYHELFHLTDSEQSTRDPFYPLGDASSASIAGNSDVVNNPESFVYLAMAAYVYQNPPAGADATLYLEAGLPQIAKDAIKNAGQA</sequence>
<dbReference type="AlphaFoldDB" id="A0A4S8R6M8"/>
<feature type="chain" id="PRO_5020253461" description="Lysine-specific metallo-endopeptidase domain-containing protein" evidence="1">
    <location>
        <begin position="21"/>
        <end position="394"/>
    </location>
</feature>